<dbReference type="EMBL" id="MFIA01000036">
    <property type="protein sequence ID" value="OGF81753.1"/>
    <property type="molecule type" value="Genomic_DNA"/>
</dbReference>
<dbReference type="PANTHER" id="PTHR30244:SF34">
    <property type="entry name" value="DTDP-4-AMINO-4,6-DIDEOXYGALACTOSE TRANSAMINASE"/>
    <property type="match status" value="1"/>
</dbReference>
<dbReference type="InterPro" id="IPR018247">
    <property type="entry name" value="EF_Hand_1_Ca_BS"/>
</dbReference>
<dbReference type="InterPro" id="IPR000653">
    <property type="entry name" value="DegT/StrS_aminotransferase"/>
</dbReference>
<accession>A0A1F5X1P5</accession>
<dbReference type="InterPro" id="IPR015424">
    <property type="entry name" value="PyrdxlP-dep_Trfase"/>
</dbReference>
<dbReference type="GO" id="GO:0000271">
    <property type="term" value="P:polysaccharide biosynthetic process"/>
    <property type="evidence" value="ECO:0007669"/>
    <property type="project" value="TreeGrafter"/>
</dbReference>
<comment type="caution">
    <text evidence="4">The sequence shown here is derived from an EMBL/GenBank/DDBJ whole genome shotgun (WGS) entry which is preliminary data.</text>
</comment>
<protein>
    <recommendedName>
        <fullName evidence="6">DegT/DnrJ/EryC1/StrS aminotransferase</fullName>
    </recommendedName>
</protein>
<evidence type="ECO:0000256" key="1">
    <source>
        <dbReference type="PIRSR" id="PIRSR000390-1"/>
    </source>
</evidence>
<evidence type="ECO:0000313" key="4">
    <source>
        <dbReference type="EMBL" id="OGF81753.1"/>
    </source>
</evidence>
<keyword evidence="2 3" id="KW-0663">Pyridoxal phosphate</keyword>
<dbReference type="Gene3D" id="3.90.1150.10">
    <property type="entry name" value="Aspartate Aminotransferase, domain 1"/>
    <property type="match status" value="1"/>
</dbReference>
<gene>
    <name evidence="4" type="ORF">A2924_00915</name>
</gene>
<dbReference type="SUPFAM" id="SSF53383">
    <property type="entry name" value="PLP-dependent transferases"/>
    <property type="match status" value="1"/>
</dbReference>
<organism evidence="4 5">
    <name type="scientific">Candidatus Giovannonibacteria bacterium RIFCSPLOWO2_01_FULL_44_16</name>
    <dbReference type="NCBI Taxonomy" id="1798348"/>
    <lineage>
        <taxon>Bacteria</taxon>
        <taxon>Candidatus Giovannoniibacteriota</taxon>
    </lineage>
</organism>
<dbReference type="PANTHER" id="PTHR30244">
    <property type="entry name" value="TRANSAMINASE"/>
    <property type="match status" value="1"/>
</dbReference>
<dbReference type="InterPro" id="IPR015421">
    <property type="entry name" value="PyrdxlP-dep_Trfase_major"/>
</dbReference>
<dbReference type="PIRSF" id="PIRSF000390">
    <property type="entry name" value="PLP_StrS"/>
    <property type="match status" value="1"/>
</dbReference>
<dbReference type="GO" id="GO:0030170">
    <property type="term" value="F:pyridoxal phosphate binding"/>
    <property type="evidence" value="ECO:0007669"/>
    <property type="project" value="TreeGrafter"/>
</dbReference>
<dbReference type="PROSITE" id="PS00018">
    <property type="entry name" value="EF_HAND_1"/>
    <property type="match status" value="1"/>
</dbReference>
<evidence type="ECO:0000313" key="5">
    <source>
        <dbReference type="Proteomes" id="UP000178046"/>
    </source>
</evidence>
<sequence length="424" mass="47643">MKAKKSELAILGGPKTIKEKEPHFFWPPIDKKMEKAVIRQLRGGFFVYGRKRGIFKDFESDFAKYVNRKHALILTSGTLAIRTMFEAAGFKEGDEVICPAYTFFGTVSPLLYTGATPILCDIDENGNIDPEEIKKKITPKTKGVIVTHMWGIPCQMDEIVKICKKNGLLLLEDCSHTHGAKYKGKMAGSFGDLAAWSLGSDKIVTGGEGGILATNNPEFLYRAILFGLYADPCRETIPENHKFYKYATTGMGLKYRASTLAISVAYEMFGRLEKHLKTRKLLVSKLVKALKDEPGISLSTAFFDSEIEPSWYAFRFQYNAKGTGNLPIQKFFEALRAEGLSGVDIDLRSKCPLNLLPIFQTPAELFPAYEKHPFSYKPGDFPKAENFYKNTVNVKIGASKNDLKFINLYISGIKKVLRNYRDLL</sequence>
<dbReference type="GO" id="GO:0008483">
    <property type="term" value="F:transaminase activity"/>
    <property type="evidence" value="ECO:0007669"/>
    <property type="project" value="TreeGrafter"/>
</dbReference>
<evidence type="ECO:0000256" key="3">
    <source>
        <dbReference type="RuleBase" id="RU004508"/>
    </source>
</evidence>
<feature type="active site" description="Proton acceptor" evidence="1">
    <location>
        <position position="202"/>
    </location>
</feature>
<name>A0A1F5X1P5_9BACT</name>
<dbReference type="AlphaFoldDB" id="A0A1F5X1P5"/>
<comment type="similarity">
    <text evidence="3">Belongs to the DegT/DnrJ/EryC1 family.</text>
</comment>
<dbReference type="Proteomes" id="UP000178046">
    <property type="component" value="Unassembled WGS sequence"/>
</dbReference>
<feature type="modified residue" description="N6-(pyridoxal phosphate)lysine" evidence="2">
    <location>
        <position position="202"/>
    </location>
</feature>
<dbReference type="Pfam" id="PF01041">
    <property type="entry name" value="DegT_DnrJ_EryC1"/>
    <property type="match status" value="1"/>
</dbReference>
<dbReference type="Gene3D" id="3.40.640.10">
    <property type="entry name" value="Type I PLP-dependent aspartate aminotransferase-like (Major domain)"/>
    <property type="match status" value="1"/>
</dbReference>
<proteinExistence type="inferred from homology"/>
<evidence type="ECO:0008006" key="6">
    <source>
        <dbReference type="Google" id="ProtNLM"/>
    </source>
</evidence>
<evidence type="ECO:0000256" key="2">
    <source>
        <dbReference type="PIRSR" id="PIRSR000390-2"/>
    </source>
</evidence>
<reference evidence="4 5" key="1">
    <citation type="journal article" date="2016" name="Nat. Commun.">
        <title>Thousands of microbial genomes shed light on interconnected biogeochemical processes in an aquifer system.</title>
        <authorList>
            <person name="Anantharaman K."/>
            <person name="Brown C.T."/>
            <person name="Hug L.A."/>
            <person name="Sharon I."/>
            <person name="Castelle C.J."/>
            <person name="Probst A.J."/>
            <person name="Thomas B.C."/>
            <person name="Singh A."/>
            <person name="Wilkins M.J."/>
            <person name="Karaoz U."/>
            <person name="Brodie E.L."/>
            <person name="Williams K.H."/>
            <person name="Hubbard S.S."/>
            <person name="Banfield J.F."/>
        </authorList>
    </citation>
    <scope>NUCLEOTIDE SEQUENCE [LARGE SCALE GENOMIC DNA]</scope>
</reference>
<dbReference type="InterPro" id="IPR015422">
    <property type="entry name" value="PyrdxlP-dep_Trfase_small"/>
</dbReference>